<organism evidence="2 3">
    <name type="scientific">Blepharisma stoltei</name>
    <dbReference type="NCBI Taxonomy" id="1481888"/>
    <lineage>
        <taxon>Eukaryota</taxon>
        <taxon>Sar</taxon>
        <taxon>Alveolata</taxon>
        <taxon>Ciliophora</taxon>
        <taxon>Postciliodesmatophora</taxon>
        <taxon>Heterotrichea</taxon>
        <taxon>Heterotrichida</taxon>
        <taxon>Blepharismidae</taxon>
        <taxon>Blepharisma</taxon>
    </lineage>
</organism>
<keyword evidence="1" id="KW-0812">Transmembrane</keyword>
<gene>
    <name evidence="2" type="ORF">BSTOLATCC_MIC3710</name>
</gene>
<proteinExistence type="predicted"/>
<dbReference type="Proteomes" id="UP001162131">
    <property type="component" value="Unassembled WGS sequence"/>
</dbReference>
<feature type="transmembrane region" description="Helical" evidence="1">
    <location>
        <begin position="181"/>
        <end position="203"/>
    </location>
</feature>
<protein>
    <submittedName>
        <fullName evidence="2">Uncharacterized protein</fullName>
    </submittedName>
</protein>
<keyword evidence="3" id="KW-1185">Reference proteome</keyword>
<keyword evidence="1" id="KW-0472">Membrane</keyword>
<reference evidence="2" key="1">
    <citation type="submission" date="2021-09" db="EMBL/GenBank/DDBJ databases">
        <authorList>
            <consortium name="AG Swart"/>
            <person name="Singh M."/>
            <person name="Singh A."/>
            <person name="Seah K."/>
            <person name="Emmerich C."/>
        </authorList>
    </citation>
    <scope>NUCLEOTIDE SEQUENCE</scope>
    <source>
        <strain evidence="2">ATCC30299</strain>
    </source>
</reference>
<evidence type="ECO:0000313" key="2">
    <source>
        <dbReference type="EMBL" id="CAG9311420.1"/>
    </source>
</evidence>
<keyword evidence="1" id="KW-1133">Transmembrane helix</keyword>
<dbReference type="AlphaFoldDB" id="A0AAU9IC08"/>
<name>A0AAU9IC08_9CILI</name>
<feature type="transmembrane region" description="Helical" evidence="1">
    <location>
        <begin position="68"/>
        <end position="94"/>
    </location>
</feature>
<evidence type="ECO:0000256" key="1">
    <source>
        <dbReference type="SAM" id="Phobius"/>
    </source>
</evidence>
<evidence type="ECO:0000313" key="3">
    <source>
        <dbReference type="Proteomes" id="UP001162131"/>
    </source>
</evidence>
<dbReference type="EMBL" id="CAJZBQ010000004">
    <property type="protein sequence ID" value="CAG9311420.1"/>
    <property type="molecule type" value="Genomic_DNA"/>
</dbReference>
<accession>A0AAU9IC08</accession>
<feature type="transmembrane region" description="Helical" evidence="1">
    <location>
        <begin position="149"/>
        <end position="169"/>
    </location>
</feature>
<comment type="caution">
    <text evidence="2">The sequence shown here is derived from an EMBL/GenBank/DDBJ whole genome shotgun (WGS) entry which is preliminary data.</text>
</comment>
<sequence>MMADQSFAAEIINQDESVIQLDISSNGLLNDEAAAQSMGNGLKIKAYGRWGLYATKTEIVLYDLRQKIYWLSLLELGLMTISFFLMIVFGRFMIFLQLLHFIRPFFAFKLIEQLPKSHVIYEEMPENLDDVSTFQPLLFAHFKRGSKAISVYLIVTVFTSLTDLISLTIQLSSIDTDYTPHLLYAIFVWIFLGLDFFLVFWYCTMKFTFPQEIWYNLIKLARGSLDDAKWFFKSYFQSLQRSDNSEF</sequence>